<evidence type="ECO:0000313" key="2">
    <source>
        <dbReference type="EMBL" id="GAA2733995.1"/>
    </source>
</evidence>
<feature type="transmembrane region" description="Helical" evidence="1">
    <location>
        <begin position="152"/>
        <end position="171"/>
    </location>
</feature>
<feature type="transmembrane region" description="Helical" evidence="1">
    <location>
        <begin position="6"/>
        <end position="27"/>
    </location>
</feature>
<comment type="caution">
    <text evidence="2">The sequence shown here is derived from an EMBL/GenBank/DDBJ whole genome shotgun (WGS) entry which is preliminary data.</text>
</comment>
<proteinExistence type="predicted"/>
<keyword evidence="1" id="KW-0812">Transmembrane</keyword>
<feature type="transmembrane region" description="Helical" evidence="1">
    <location>
        <begin position="59"/>
        <end position="79"/>
    </location>
</feature>
<gene>
    <name evidence="2" type="ORF">GCM10009867_13140</name>
</gene>
<evidence type="ECO:0000313" key="3">
    <source>
        <dbReference type="Proteomes" id="UP001501326"/>
    </source>
</evidence>
<protein>
    <recommendedName>
        <fullName evidence="4">Integral membrane protein</fullName>
    </recommendedName>
</protein>
<evidence type="ECO:0000256" key="1">
    <source>
        <dbReference type="SAM" id="Phobius"/>
    </source>
</evidence>
<keyword evidence="1" id="KW-0472">Membrane</keyword>
<organism evidence="2 3">
    <name type="scientific">Pedococcus aerophilus</name>
    <dbReference type="NCBI Taxonomy" id="436356"/>
    <lineage>
        <taxon>Bacteria</taxon>
        <taxon>Bacillati</taxon>
        <taxon>Actinomycetota</taxon>
        <taxon>Actinomycetes</taxon>
        <taxon>Micrococcales</taxon>
        <taxon>Intrasporangiaceae</taxon>
        <taxon>Pedococcus</taxon>
    </lineage>
</organism>
<feature type="transmembrane region" description="Helical" evidence="1">
    <location>
        <begin position="118"/>
        <end position="140"/>
    </location>
</feature>
<name>A0ABP6H085_9MICO</name>
<evidence type="ECO:0008006" key="4">
    <source>
        <dbReference type="Google" id="ProtNLM"/>
    </source>
</evidence>
<accession>A0ABP6H085</accession>
<keyword evidence="1" id="KW-1133">Transmembrane helix</keyword>
<reference evidence="3" key="1">
    <citation type="journal article" date="2019" name="Int. J. Syst. Evol. Microbiol.">
        <title>The Global Catalogue of Microorganisms (GCM) 10K type strain sequencing project: providing services to taxonomists for standard genome sequencing and annotation.</title>
        <authorList>
            <consortium name="The Broad Institute Genomics Platform"/>
            <consortium name="The Broad Institute Genome Sequencing Center for Infectious Disease"/>
            <person name="Wu L."/>
            <person name="Ma J."/>
        </authorList>
    </citation>
    <scope>NUCLEOTIDE SEQUENCE [LARGE SCALE GENOMIC DNA]</scope>
    <source>
        <strain evidence="3">JCM 16378</strain>
    </source>
</reference>
<keyword evidence="3" id="KW-1185">Reference proteome</keyword>
<dbReference type="EMBL" id="BAAARN010000001">
    <property type="protein sequence ID" value="GAA2733995.1"/>
    <property type="molecule type" value="Genomic_DNA"/>
</dbReference>
<dbReference type="Proteomes" id="UP001501326">
    <property type="component" value="Unassembled WGS sequence"/>
</dbReference>
<sequence>MLVGLILVCEVLFWVVLLSGLAARYLLRRERLSRVLLVSAPLVDLILLTATALDLRAGGTATVAHSLAAVYIGVSVGFGHRMVAWADERFAHRYAGGPAPTPKPRHGRAHAAHERRAWLHHLTAWAVGCGLLALAVVLVGDAERTAALWGTARLWTLVLVVDGVISLSYTVRPRPEEDRVPAGAR</sequence>
<feature type="transmembrane region" description="Helical" evidence="1">
    <location>
        <begin position="34"/>
        <end position="53"/>
    </location>
</feature>